<reference evidence="1 2" key="1">
    <citation type="submission" date="2017-03" db="EMBL/GenBank/DDBJ databases">
        <title>Genome of the blue death feigning beetle - Asbolus verrucosus.</title>
        <authorList>
            <person name="Rider S.D."/>
        </authorList>
    </citation>
    <scope>NUCLEOTIDE SEQUENCE [LARGE SCALE GENOMIC DNA]</scope>
    <source>
        <strain evidence="1">Butters</strain>
        <tissue evidence="1">Head and leg muscle</tissue>
    </source>
</reference>
<protein>
    <submittedName>
        <fullName evidence="1">Uncharacterized protein</fullName>
    </submittedName>
</protein>
<comment type="caution">
    <text evidence="1">The sequence shown here is derived from an EMBL/GenBank/DDBJ whole genome shotgun (WGS) entry which is preliminary data.</text>
</comment>
<accession>A0A482W2L3</accession>
<name>A0A482W2L3_ASBVE</name>
<proteinExistence type="predicted"/>
<evidence type="ECO:0000313" key="1">
    <source>
        <dbReference type="EMBL" id="RZC38897.1"/>
    </source>
</evidence>
<keyword evidence="2" id="KW-1185">Reference proteome</keyword>
<organism evidence="1 2">
    <name type="scientific">Asbolus verrucosus</name>
    <name type="common">Desert ironclad beetle</name>
    <dbReference type="NCBI Taxonomy" id="1661398"/>
    <lineage>
        <taxon>Eukaryota</taxon>
        <taxon>Metazoa</taxon>
        <taxon>Ecdysozoa</taxon>
        <taxon>Arthropoda</taxon>
        <taxon>Hexapoda</taxon>
        <taxon>Insecta</taxon>
        <taxon>Pterygota</taxon>
        <taxon>Neoptera</taxon>
        <taxon>Endopterygota</taxon>
        <taxon>Coleoptera</taxon>
        <taxon>Polyphaga</taxon>
        <taxon>Cucujiformia</taxon>
        <taxon>Tenebrionidae</taxon>
        <taxon>Pimeliinae</taxon>
        <taxon>Asbolus</taxon>
    </lineage>
</organism>
<sequence>MHPLCCTPIHHRFHQWLVSSSPSSDFIRDNYVISLIASHQFMKAVNMGVTRYLPRGGRQDNRLRVLFEIRRRKSKHLHIQ</sequence>
<dbReference type="AlphaFoldDB" id="A0A482W2L3"/>
<dbReference type="Proteomes" id="UP000292052">
    <property type="component" value="Unassembled WGS sequence"/>
</dbReference>
<gene>
    <name evidence="1" type="ORF">BDFB_005525</name>
</gene>
<evidence type="ECO:0000313" key="2">
    <source>
        <dbReference type="Proteomes" id="UP000292052"/>
    </source>
</evidence>
<dbReference type="EMBL" id="QDEB01038909">
    <property type="protein sequence ID" value="RZC38897.1"/>
    <property type="molecule type" value="Genomic_DNA"/>
</dbReference>